<proteinExistence type="predicted"/>
<protein>
    <submittedName>
        <fullName evidence="2">Uncharacterized protein</fullName>
    </submittedName>
</protein>
<evidence type="ECO:0000313" key="2">
    <source>
        <dbReference type="EMBL" id="KKN36166.1"/>
    </source>
</evidence>
<evidence type="ECO:0000256" key="1">
    <source>
        <dbReference type="SAM" id="Phobius"/>
    </source>
</evidence>
<dbReference type="EMBL" id="LAZR01001985">
    <property type="protein sequence ID" value="KKN36166.1"/>
    <property type="molecule type" value="Genomic_DNA"/>
</dbReference>
<keyword evidence="1" id="KW-0472">Membrane</keyword>
<keyword evidence="1" id="KW-1133">Transmembrane helix</keyword>
<name>A0A0F9SGR7_9ZZZZ</name>
<feature type="transmembrane region" description="Helical" evidence="1">
    <location>
        <begin position="6"/>
        <end position="33"/>
    </location>
</feature>
<reference evidence="2" key="1">
    <citation type="journal article" date="2015" name="Nature">
        <title>Complex archaea that bridge the gap between prokaryotes and eukaryotes.</title>
        <authorList>
            <person name="Spang A."/>
            <person name="Saw J.H."/>
            <person name="Jorgensen S.L."/>
            <person name="Zaremba-Niedzwiedzka K."/>
            <person name="Martijn J."/>
            <person name="Lind A.E."/>
            <person name="van Eijk R."/>
            <person name="Schleper C."/>
            <person name="Guy L."/>
            <person name="Ettema T.J."/>
        </authorList>
    </citation>
    <scope>NUCLEOTIDE SEQUENCE</scope>
</reference>
<gene>
    <name evidence="2" type="ORF">LCGC14_0776490</name>
</gene>
<organism evidence="2">
    <name type="scientific">marine sediment metagenome</name>
    <dbReference type="NCBI Taxonomy" id="412755"/>
    <lineage>
        <taxon>unclassified sequences</taxon>
        <taxon>metagenomes</taxon>
        <taxon>ecological metagenomes</taxon>
    </lineage>
</organism>
<comment type="caution">
    <text evidence="2">The sequence shown here is derived from an EMBL/GenBank/DDBJ whole genome shotgun (WGS) entry which is preliminary data.</text>
</comment>
<keyword evidence="1" id="KW-0812">Transmembrane</keyword>
<sequence length="85" mass="9439">MSNGLSWTAIAAIGIPLIGWMLGTSAMLAVGAYQLRRLVNNHLPHIEEQLDLLLRGEGLVCKQHEKTLEDHEERIRELQAGQADP</sequence>
<accession>A0A0F9SGR7</accession>
<dbReference type="AlphaFoldDB" id="A0A0F9SGR7"/>